<proteinExistence type="inferred from homology"/>
<dbReference type="InterPro" id="IPR000509">
    <property type="entry name" value="Ribosomal_eL36"/>
</dbReference>
<keyword evidence="2 4" id="KW-0689">Ribosomal protein</keyword>
<evidence type="ECO:0000256" key="3">
    <source>
        <dbReference type="ARBA" id="ARBA00023274"/>
    </source>
</evidence>
<comment type="caution">
    <text evidence="5">The sequence shown here is derived from an EMBL/GenBank/DDBJ whole genome shotgun (WGS) entry which is preliminary data.</text>
</comment>
<name>A0ABQ7JFM9_9APIC</name>
<accession>A0ABQ7JFM9</accession>
<reference evidence="5 6" key="1">
    <citation type="journal article" date="2020" name="bioRxiv">
        <title>Metabolic contributions of an alphaproteobacterial endosymbiont in the apicomplexan Cardiosporidium cionae.</title>
        <authorList>
            <person name="Hunter E.S."/>
            <person name="Paight C.J."/>
            <person name="Lane C.E."/>
        </authorList>
    </citation>
    <scope>NUCLEOTIDE SEQUENCE [LARGE SCALE GENOMIC DNA]</scope>
    <source>
        <strain evidence="5">ESH_2018</strain>
    </source>
</reference>
<keyword evidence="6" id="KW-1185">Reference proteome</keyword>
<evidence type="ECO:0000256" key="4">
    <source>
        <dbReference type="RuleBase" id="RU000665"/>
    </source>
</evidence>
<dbReference type="Gene3D" id="1.10.10.1760">
    <property type="entry name" value="60S ribosomal protein L36"/>
    <property type="match status" value="1"/>
</dbReference>
<dbReference type="PROSITE" id="PS01190">
    <property type="entry name" value="RIBOSOMAL_L36E"/>
    <property type="match status" value="1"/>
</dbReference>
<dbReference type="PANTHER" id="PTHR10114">
    <property type="entry name" value="60S RIBOSOMAL PROTEIN L36"/>
    <property type="match status" value="1"/>
</dbReference>
<dbReference type="EMBL" id="JADAQX010000024">
    <property type="protein sequence ID" value="KAF8822776.1"/>
    <property type="molecule type" value="Genomic_DNA"/>
</dbReference>
<dbReference type="Proteomes" id="UP000823046">
    <property type="component" value="Unassembled WGS sequence"/>
</dbReference>
<sequence>MTNSGSIAVGIRKGYLVTKRDLPAKPVKRKGQICSRVKMIREVIREVAGFSPYERRIMELVKVGTSAAFKRALKFSKKRLGTHRRAKAKRLEMQEVVIQQRKKQAVH</sequence>
<dbReference type="Pfam" id="PF01158">
    <property type="entry name" value="Ribosomal_L36e"/>
    <property type="match status" value="1"/>
</dbReference>
<protein>
    <recommendedName>
        <fullName evidence="4">60S ribosomal protein L36</fullName>
    </recommendedName>
</protein>
<keyword evidence="3 4" id="KW-0687">Ribonucleoprotein</keyword>
<comment type="similarity">
    <text evidence="1 4">Belongs to the eukaryotic ribosomal protein eL36 family.</text>
</comment>
<evidence type="ECO:0000313" key="5">
    <source>
        <dbReference type="EMBL" id="KAF8822776.1"/>
    </source>
</evidence>
<evidence type="ECO:0000256" key="2">
    <source>
        <dbReference type="ARBA" id="ARBA00022980"/>
    </source>
</evidence>
<evidence type="ECO:0000313" key="6">
    <source>
        <dbReference type="Proteomes" id="UP000823046"/>
    </source>
</evidence>
<gene>
    <name evidence="5" type="primary">RPL36</name>
    <name evidence="5" type="ORF">IE077_002646</name>
</gene>
<dbReference type="GO" id="GO:0005840">
    <property type="term" value="C:ribosome"/>
    <property type="evidence" value="ECO:0007669"/>
    <property type="project" value="UniProtKB-KW"/>
</dbReference>
<organism evidence="5 6">
    <name type="scientific">Cardiosporidium cionae</name>
    <dbReference type="NCBI Taxonomy" id="476202"/>
    <lineage>
        <taxon>Eukaryota</taxon>
        <taxon>Sar</taxon>
        <taxon>Alveolata</taxon>
        <taxon>Apicomplexa</taxon>
        <taxon>Aconoidasida</taxon>
        <taxon>Nephromycida</taxon>
        <taxon>Cardiosporidium</taxon>
    </lineage>
</organism>
<evidence type="ECO:0000256" key="1">
    <source>
        <dbReference type="ARBA" id="ARBA00006509"/>
    </source>
</evidence>
<dbReference type="InterPro" id="IPR038097">
    <property type="entry name" value="Ribosomal_eL36_sf"/>
</dbReference>